<dbReference type="Proteomes" id="UP000466831">
    <property type="component" value="Chromosome"/>
</dbReference>
<accession>A0ABN5ZTZ5</accession>
<evidence type="ECO:0000313" key="3">
    <source>
        <dbReference type="Proteomes" id="UP000466831"/>
    </source>
</evidence>
<protein>
    <recommendedName>
        <fullName evidence="4">DUF983 domain-containing protein</fullName>
    </recommendedName>
</protein>
<dbReference type="EMBL" id="AP022584">
    <property type="protein sequence ID" value="BBY12111.1"/>
    <property type="molecule type" value="Genomic_DNA"/>
</dbReference>
<keyword evidence="1" id="KW-0812">Transmembrane</keyword>
<evidence type="ECO:0008006" key="4">
    <source>
        <dbReference type="Google" id="ProtNLM"/>
    </source>
</evidence>
<feature type="transmembrane region" description="Helical" evidence="1">
    <location>
        <begin position="25"/>
        <end position="46"/>
    </location>
</feature>
<reference evidence="2 3" key="1">
    <citation type="journal article" date="2019" name="Emerg. Microbes Infect.">
        <title>Comprehensive subspecies identification of 175 nontuberculous mycobacteria species based on 7547 genomic profiles.</title>
        <authorList>
            <person name="Matsumoto Y."/>
            <person name="Kinjo T."/>
            <person name="Motooka D."/>
            <person name="Nabeya D."/>
            <person name="Jung N."/>
            <person name="Uechi K."/>
            <person name="Horii T."/>
            <person name="Iida T."/>
            <person name="Fujita J."/>
            <person name="Nakamura S."/>
        </authorList>
    </citation>
    <scope>NUCLEOTIDE SEQUENCE [LARGE SCALE GENOMIC DNA]</scope>
    <source>
        <strain evidence="2 3">JCM 17324</strain>
    </source>
</reference>
<keyword evidence="1" id="KW-0472">Membrane</keyword>
<proteinExistence type="predicted"/>
<evidence type="ECO:0000313" key="2">
    <source>
        <dbReference type="EMBL" id="BBY12111.1"/>
    </source>
</evidence>
<feature type="transmembrane region" description="Helical" evidence="1">
    <location>
        <begin position="58"/>
        <end position="75"/>
    </location>
</feature>
<keyword evidence="3" id="KW-1185">Reference proteome</keyword>
<sequence>METRGGFGWKHTVNERPNRASAKFYSTYSLAHIVGAVLVLASVDLVNLAVDVEVMNELLLPIVLGLLLALEARALPEQWRMRGLRTWFRRRSAGSERAAETQNQGPG</sequence>
<evidence type="ECO:0000256" key="1">
    <source>
        <dbReference type="SAM" id="Phobius"/>
    </source>
</evidence>
<keyword evidence="1" id="KW-1133">Transmembrane helix</keyword>
<gene>
    <name evidence="2" type="ORF">MMARJ_28510</name>
</gene>
<name>A0ABN5ZTZ5_9MYCO</name>
<organism evidence="2 3">
    <name type="scientific">Mycobacterium marseillense</name>
    <dbReference type="NCBI Taxonomy" id="701042"/>
    <lineage>
        <taxon>Bacteria</taxon>
        <taxon>Bacillati</taxon>
        <taxon>Actinomycetota</taxon>
        <taxon>Actinomycetes</taxon>
        <taxon>Mycobacteriales</taxon>
        <taxon>Mycobacteriaceae</taxon>
        <taxon>Mycobacterium</taxon>
        <taxon>Mycobacterium avium complex (MAC)</taxon>
    </lineage>
</organism>